<dbReference type="Pfam" id="PF02638">
    <property type="entry name" value="GHL10"/>
    <property type="match status" value="1"/>
</dbReference>
<dbReference type="InterPro" id="IPR003790">
    <property type="entry name" value="GHL10"/>
</dbReference>
<comment type="caution">
    <text evidence="5">The sequence shown here is derived from an EMBL/GenBank/DDBJ whole genome shotgun (WGS) entry which is preliminary data.</text>
</comment>
<dbReference type="PANTHER" id="PTHR43405:SF1">
    <property type="entry name" value="GLYCOSYL HYDROLASE DIGH"/>
    <property type="match status" value="1"/>
</dbReference>
<feature type="compositionally biased region" description="Polar residues" evidence="2">
    <location>
        <begin position="24"/>
        <end position="43"/>
    </location>
</feature>
<evidence type="ECO:0000259" key="4">
    <source>
        <dbReference type="Pfam" id="PF02638"/>
    </source>
</evidence>
<name>A0A951ITB2_9BACT</name>
<dbReference type="InterPro" id="IPR052177">
    <property type="entry name" value="Divisome_Glycosyl_Hydrolase"/>
</dbReference>
<dbReference type="EMBL" id="RPHB01000002">
    <property type="protein sequence ID" value="MBW3467195.1"/>
    <property type="molecule type" value="Genomic_DNA"/>
</dbReference>
<feature type="signal peptide" evidence="3">
    <location>
        <begin position="1"/>
        <end position="23"/>
    </location>
</feature>
<sequence length="554" mass="64564">MNKYLFGLLICFTFGLFSSCKTSQPTASGTSGQRNIPATSPGKSTYPERTVNALPAPEFYKVLDTAIEPSQREFRAVWIATVANIDWPSAGHIPFERQKKEFTDLLDYYQKLNFNAVIVQIRTSGDAFYPSKYAPWSRYLTGKEGQKPNTTEDPLSWMILEAHRRGLEFHAWLNPYRATMNLDTKMLSPEHDFFKHKDWMIKYDTKYYYNPGLPEVRQHLVNIIQEVVRNYNIDAIHFDDYFYPYKVARLDFADGASFKKYGKPNQKIDDWRRENVNLLVKEVNETIKSEKPWVQFGISPFGVWRNRDKDPSGSNTRAGQTNFDDLYADVLTWMKNGWIDYLIPQLYWSMDYNLASYRELVNWWSRNSYNTKIYIGNGPYKIRDNADKAWENPLEIINQVALSKITPNISGNAYFSAKSMYLKNRDVAELLHQNHYKIPALTPDVLPVSFQPQFNKRMDLIPHGDGFAFQFIQSLDPDFRYALIHTAPTLQDLQLKSERSSSQKVYLDDTNRLLIPVLTPFSQKFVTISFIDRFGKETKPKVFEIQPKNLSQNR</sequence>
<proteinExistence type="predicted"/>
<feature type="domain" description="Glycosyl hydrolase-like 10" evidence="4">
    <location>
        <begin position="73"/>
        <end position="390"/>
    </location>
</feature>
<gene>
    <name evidence="5" type="ORF">EGN73_05145</name>
</gene>
<dbReference type="PROSITE" id="PS51257">
    <property type="entry name" value="PROKAR_LIPOPROTEIN"/>
    <property type="match status" value="1"/>
</dbReference>
<accession>A0A951ITB2</accession>
<feature type="chain" id="PRO_5037695264" evidence="3">
    <location>
        <begin position="24"/>
        <end position="554"/>
    </location>
</feature>
<feature type="region of interest" description="Disordered" evidence="2">
    <location>
        <begin position="24"/>
        <end position="46"/>
    </location>
</feature>
<keyword evidence="5" id="KW-0378">Hydrolase</keyword>
<evidence type="ECO:0000313" key="6">
    <source>
        <dbReference type="Proteomes" id="UP000727490"/>
    </source>
</evidence>
<organism evidence="5 6">
    <name type="scientific">Arthrospiribacter ruber</name>
    <dbReference type="NCBI Taxonomy" id="2487934"/>
    <lineage>
        <taxon>Bacteria</taxon>
        <taxon>Pseudomonadati</taxon>
        <taxon>Bacteroidota</taxon>
        <taxon>Cytophagia</taxon>
        <taxon>Cytophagales</taxon>
        <taxon>Cyclobacteriaceae</taxon>
        <taxon>Arthrospiribacter</taxon>
    </lineage>
</organism>
<dbReference type="PANTHER" id="PTHR43405">
    <property type="entry name" value="GLYCOSYL HYDROLASE DIGH"/>
    <property type="match status" value="1"/>
</dbReference>
<dbReference type="Proteomes" id="UP000727490">
    <property type="component" value="Unassembled WGS sequence"/>
</dbReference>
<reference evidence="5 6" key="1">
    <citation type="journal article" date="2020" name="Syst. Appl. Microbiol.">
        <title>Arthrospiribacter ruber gen. nov., sp. nov., a novel bacterium isolated from Arthrospira cultures.</title>
        <authorList>
            <person name="Waleron M."/>
            <person name="Misztak A."/>
            <person name="Waleron M.M."/>
            <person name="Furmaniak M."/>
            <person name="Mrozik A."/>
            <person name="Waleron K."/>
        </authorList>
    </citation>
    <scope>NUCLEOTIDE SEQUENCE [LARGE SCALE GENOMIC DNA]</scope>
    <source>
        <strain evidence="5 6">DPMB0001</strain>
    </source>
</reference>
<keyword evidence="6" id="KW-1185">Reference proteome</keyword>
<dbReference type="RefSeq" id="WP_219287430.1">
    <property type="nucleotide sequence ID" value="NZ_RPHB01000002.1"/>
</dbReference>
<dbReference type="GO" id="GO:0016787">
    <property type="term" value="F:hydrolase activity"/>
    <property type="evidence" value="ECO:0007669"/>
    <property type="project" value="UniProtKB-KW"/>
</dbReference>
<evidence type="ECO:0000256" key="2">
    <source>
        <dbReference type="SAM" id="MobiDB-lite"/>
    </source>
</evidence>
<protein>
    <submittedName>
        <fullName evidence="5">Glycoside hydrolase</fullName>
    </submittedName>
</protein>
<evidence type="ECO:0000256" key="1">
    <source>
        <dbReference type="ARBA" id="ARBA00022729"/>
    </source>
</evidence>
<dbReference type="AlphaFoldDB" id="A0A951ITB2"/>
<keyword evidence="1 3" id="KW-0732">Signal</keyword>
<evidence type="ECO:0000313" key="5">
    <source>
        <dbReference type="EMBL" id="MBW3467195.1"/>
    </source>
</evidence>
<evidence type="ECO:0000256" key="3">
    <source>
        <dbReference type="SAM" id="SignalP"/>
    </source>
</evidence>